<organism evidence="1 2">
    <name type="scientific">Labeo rohita</name>
    <name type="common">Indian major carp</name>
    <name type="synonym">Cyprinus rohita</name>
    <dbReference type="NCBI Taxonomy" id="84645"/>
    <lineage>
        <taxon>Eukaryota</taxon>
        <taxon>Metazoa</taxon>
        <taxon>Chordata</taxon>
        <taxon>Craniata</taxon>
        <taxon>Vertebrata</taxon>
        <taxon>Euteleostomi</taxon>
        <taxon>Actinopterygii</taxon>
        <taxon>Neopterygii</taxon>
        <taxon>Teleostei</taxon>
        <taxon>Ostariophysi</taxon>
        <taxon>Cypriniformes</taxon>
        <taxon>Cyprinidae</taxon>
        <taxon>Labeoninae</taxon>
        <taxon>Labeonini</taxon>
        <taxon>Labeo</taxon>
    </lineage>
</organism>
<sequence>MLTLGAAPGVITEEGGRAVELWAVGRGGGKMGLLSRSGKRVSEVRTGVRPRLTEGLLLRPDVRKDPDLVRDNGGVERGEFGALLDLLAALAAGVQRSEPSAAKQEK</sequence>
<accession>A0A498LYN6</accession>
<proteinExistence type="predicted"/>
<dbReference type="Proteomes" id="UP000290572">
    <property type="component" value="Unassembled WGS sequence"/>
</dbReference>
<evidence type="ECO:0000313" key="1">
    <source>
        <dbReference type="EMBL" id="RXN12336.1"/>
    </source>
</evidence>
<name>A0A498LYN6_LABRO</name>
<dbReference type="EMBL" id="QBIY01013070">
    <property type="protein sequence ID" value="RXN12336.1"/>
    <property type="molecule type" value="Genomic_DNA"/>
</dbReference>
<evidence type="ECO:0000313" key="2">
    <source>
        <dbReference type="Proteomes" id="UP000290572"/>
    </source>
</evidence>
<dbReference type="AlphaFoldDB" id="A0A498LYN6"/>
<gene>
    <name evidence="1" type="ORF">ROHU_010161</name>
</gene>
<keyword evidence="2" id="KW-1185">Reference proteome</keyword>
<comment type="caution">
    <text evidence="1">The sequence shown here is derived from an EMBL/GenBank/DDBJ whole genome shotgun (WGS) entry which is preliminary data.</text>
</comment>
<protein>
    <submittedName>
        <fullName evidence="1">Uncharacterized protein</fullName>
    </submittedName>
</protein>
<reference evidence="1 2" key="1">
    <citation type="submission" date="2018-03" db="EMBL/GenBank/DDBJ databases">
        <title>Draft genome sequence of Rohu Carp (Labeo rohita).</title>
        <authorList>
            <person name="Das P."/>
            <person name="Kushwaha B."/>
            <person name="Joshi C.G."/>
            <person name="Kumar D."/>
            <person name="Nagpure N.S."/>
            <person name="Sahoo L."/>
            <person name="Das S.P."/>
            <person name="Bit A."/>
            <person name="Patnaik S."/>
            <person name="Meher P.K."/>
            <person name="Jayasankar P."/>
            <person name="Koringa P.G."/>
            <person name="Patel N.V."/>
            <person name="Hinsu A.T."/>
            <person name="Kumar R."/>
            <person name="Pandey M."/>
            <person name="Agarwal S."/>
            <person name="Srivastava S."/>
            <person name="Singh M."/>
            <person name="Iquebal M.A."/>
            <person name="Jaiswal S."/>
            <person name="Angadi U.B."/>
            <person name="Kumar N."/>
            <person name="Raza M."/>
            <person name="Shah T.M."/>
            <person name="Rai A."/>
            <person name="Jena J.K."/>
        </authorList>
    </citation>
    <scope>NUCLEOTIDE SEQUENCE [LARGE SCALE GENOMIC DNA]</scope>
    <source>
        <strain evidence="1">DASCIFA01</strain>
        <tissue evidence="1">Testis</tissue>
    </source>
</reference>